<reference evidence="3" key="1">
    <citation type="journal article" date="2020" name="Stud. Mycol.">
        <title>101 Dothideomycetes genomes: a test case for predicting lifestyles and emergence of pathogens.</title>
        <authorList>
            <person name="Haridas S."/>
            <person name="Albert R."/>
            <person name="Binder M."/>
            <person name="Bloem J."/>
            <person name="Labutti K."/>
            <person name="Salamov A."/>
            <person name="Andreopoulos B."/>
            <person name="Baker S."/>
            <person name="Barry K."/>
            <person name="Bills G."/>
            <person name="Bluhm B."/>
            <person name="Cannon C."/>
            <person name="Castanera R."/>
            <person name="Culley D."/>
            <person name="Daum C."/>
            <person name="Ezra D."/>
            <person name="Gonzalez J."/>
            <person name="Henrissat B."/>
            <person name="Kuo A."/>
            <person name="Liang C."/>
            <person name="Lipzen A."/>
            <person name="Lutzoni F."/>
            <person name="Magnuson J."/>
            <person name="Mondo S."/>
            <person name="Nolan M."/>
            <person name="Ohm R."/>
            <person name="Pangilinan J."/>
            <person name="Park H.-J."/>
            <person name="Ramirez L."/>
            <person name="Alfaro M."/>
            <person name="Sun H."/>
            <person name="Tritt A."/>
            <person name="Yoshinaga Y."/>
            <person name="Zwiers L.-H."/>
            <person name="Turgeon B."/>
            <person name="Goodwin S."/>
            <person name="Spatafora J."/>
            <person name="Crous P."/>
            <person name="Grigoriev I."/>
        </authorList>
    </citation>
    <scope>NUCLEOTIDE SEQUENCE</scope>
    <source>
        <strain evidence="3">CBS 119687</strain>
    </source>
</reference>
<dbReference type="InterPro" id="IPR036047">
    <property type="entry name" value="F-box-like_dom_sf"/>
</dbReference>
<dbReference type="Gene3D" id="1.20.1280.50">
    <property type="match status" value="1"/>
</dbReference>
<gene>
    <name evidence="3" type="ORF">P153DRAFT_369292</name>
</gene>
<sequence>MASVDQPIVIDDEVNDTPLPYYLAKHVNLGFNSDDLVALISSIESSQKPQTSALPHLPAELLLLILEYVPIDYVLDWRLVCRGFRDAIDGRVLYRYLQRAELIGTMGSRDSGRLSSLSDEEFDQIHLLRAPFLHIDNTAGEEKQEGPVWGREHAVFQIGDSWFQAFRQIGGAAAKDGDTVEDADTKWLNLLDRLELRRAEKGFGTLRWCLKLDHAVLDMDFPLEVGRNTFDVDVHLHKKSVRVAWKPMLFQFLKTERALRKLMKEERDPTFTFSRDEDYLRSIRRQRLHSSLDPENKVDRHIKWSLRLLPPLFGKPSHDHALGLEDVENKAINLLLLLRREAAMSIRQLAYLRQLAEDRKNMDSELQELDQTFRDFKSNMSMPGFEFSFSMQPESEQNIPRNPIAWPDDLRSRIEERVAKWKSQKKAIEQMQVLLTASNETLAVPDDGFDDLDSDF</sequence>
<evidence type="ECO:0000313" key="4">
    <source>
        <dbReference type="Proteomes" id="UP000799771"/>
    </source>
</evidence>
<dbReference type="GeneID" id="54409161"/>
<organism evidence="3 4">
    <name type="scientific">Dothidotthia symphoricarpi CBS 119687</name>
    <dbReference type="NCBI Taxonomy" id="1392245"/>
    <lineage>
        <taxon>Eukaryota</taxon>
        <taxon>Fungi</taxon>
        <taxon>Dikarya</taxon>
        <taxon>Ascomycota</taxon>
        <taxon>Pezizomycotina</taxon>
        <taxon>Dothideomycetes</taxon>
        <taxon>Pleosporomycetidae</taxon>
        <taxon>Pleosporales</taxon>
        <taxon>Dothidotthiaceae</taxon>
        <taxon>Dothidotthia</taxon>
    </lineage>
</organism>
<dbReference type="Proteomes" id="UP000799771">
    <property type="component" value="Unassembled WGS sequence"/>
</dbReference>
<dbReference type="RefSeq" id="XP_033520988.1">
    <property type="nucleotide sequence ID" value="XM_033668729.1"/>
</dbReference>
<dbReference type="EMBL" id="ML977513">
    <property type="protein sequence ID" value="KAF2126596.1"/>
    <property type="molecule type" value="Genomic_DNA"/>
</dbReference>
<dbReference type="OrthoDB" id="3695298at2759"/>
<keyword evidence="1" id="KW-0175">Coiled coil</keyword>
<dbReference type="InterPro" id="IPR001810">
    <property type="entry name" value="F-box_dom"/>
</dbReference>
<name>A0A6A6A4X9_9PLEO</name>
<dbReference type="SMART" id="SM00256">
    <property type="entry name" value="FBOX"/>
    <property type="match status" value="1"/>
</dbReference>
<dbReference type="SUPFAM" id="SSF81383">
    <property type="entry name" value="F-box domain"/>
    <property type="match status" value="1"/>
</dbReference>
<dbReference type="PROSITE" id="PS50181">
    <property type="entry name" value="FBOX"/>
    <property type="match status" value="1"/>
</dbReference>
<evidence type="ECO:0000256" key="1">
    <source>
        <dbReference type="SAM" id="Coils"/>
    </source>
</evidence>
<feature type="coiled-coil region" evidence="1">
    <location>
        <begin position="352"/>
        <end position="379"/>
    </location>
</feature>
<feature type="domain" description="F-box" evidence="2">
    <location>
        <begin position="51"/>
        <end position="97"/>
    </location>
</feature>
<evidence type="ECO:0000259" key="2">
    <source>
        <dbReference type="PROSITE" id="PS50181"/>
    </source>
</evidence>
<dbReference type="AlphaFoldDB" id="A0A6A6A4X9"/>
<proteinExistence type="predicted"/>
<evidence type="ECO:0000313" key="3">
    <source>
        <dbReference type="EMBL" id="KAF2126596.1"/>
    </source>
</evidence>
<keyword evidence="4" id="KW-1185">Reference proteome</keyword>
<dbReference type="Pfam" id="PF12937">
    <property type="entry name" value="F-box-like"/>
    <property type="match status" value="1"/>
</dbReference>
<protein>
    <recommendedName>
        <fullName evidence="2">F-box domain-containing protein</fullName>
    </recommendedName>
</protein>
<accession>A0A6A6A4X9</accession>